<dbReference type="EMBL" id="RCSW01000003">
    <property type="protein sequence ID" value="KAF7952447.1"/>
    <property type="molecule type" value="Genomic_DNA"/>
</dbReference>
<comment type="caution">
    <text evidence="1">The sequence shown here is derived from an EMBL/GenBank/DDBJ whole genome shotgun (WGS) entry which is preliminary data.</text>
</comment>
<accession>A0A9P5IWU8</accession>
<dbReference type="Proteomes" id="UP000710849">
    <property type="component" value="Unassembled WGS sequence"/>
</dbReference>
<evidence type="ECO:0000313" key="2">
    <source>
        <dbReference type="Proteomes" id="UP000710849"/>
    </source>
</evidence>
<sequence length="123" mass="13652">MFSDEGLWRQEKKDHHDVAFTQYCERGTASAAYITAELLRLSRSAKGLADWMARSMRGADMNSALHALARGSTTLIDGFNRFPIRRNVPPITVILAPVRLIAGSDTQVVTPGDWALNNTEQHV</sequence>
<keyword evidence="2" id="KW-1185">Reference proteome</keyword>
<name>A0A9P5IWU8_9HELO</name>
<dbReference type="GeneID" id="62145533"/>
<evidence type="ECO:0000313" key="1">
    <source>
        <dbReference type="EMBL" id="KAF7952447.1"/>
    </source>
</evidence>
<reference evidence="1 2" key="1">
    <citation type="journal article" date="2020" name="Genome Biol. Evol.">
        <title>Comparative genomics of Sclerotiniaceae.</title>
        <authorList>
            <person name="Valero Jimenez C.A."/>
            <person name="Steentjes M."/>
            <person name="Scholten O.E."/>
            <person name="Van Kan J.A.L."/>
        </authorList>
    </citation>
    <scope>NUCLEOTIDE SEQUENCE [LARGE SCALE GENOMIC DNA]</scope>
    <source>
        <strain evidence="1 2">MUCL 94</strain>
    </source>
</reference>
<dbReference type="RefSeq" id="XP_038737013.1">
    <property type="nucleotide sequence ID" value="XM_038872455.1"/>
</dbReference>
<organism evidence="1 2">
    <name type="scientific">Botrytis byssoidea</name>
    <dbReference type="NCBI Taxonomy" id="139641"/>
    <lineage>
        <taxon>Eukaryota</taxon>
        <taxon>Fungi</taxon>
        <taxon>Dikarya</taxon>
        <taxon>Ascomycota</taxon>
        <taxon>Pezizomycotina</taxon>
        <taxon>Leotiomycetes</taxon>
        <taxon>Helotiales</taxon>
        <taxon>Sclerotiniaceae</taxon>
        <taxon>Botrytis</taxon>
    </lineage>
</organism>
<dbReference type="AlphaFoldDB" id="A0A9P5IWU8"/>
<proteinExistence type="predicted"/>
<protein>
    <submittedName>
        <fullName evidence="1">Uncharacterized protein</fullName>
    </submittedName>
</protein>
<gene>
    <name evidence="1" type="ORF">EAE97_001944</name>
</gene>